<evidence type="ECO:0000256" key="1">
    <source>
        <dbReference type="SAM" id="MobiDB-lite"/>
    </source>
</evidence>
<feature type="region of interest" description="Disordered" evidence="1">
    <location>
        <begin position="1"/>
        <end position="26"/>
    </location>
</feature>
<feature type="region of interest" description="Disordered" evidence="1">
    <location>
        <begin position="94"/>
        <end position="141"/>
    </location>
</feature>
<name>A0A517L9C9_9PEZI</name>
<evidence type="ECO:0000313" key="2">
    <source>
        <dbReference type="EMBL" id="QDS72241.1"/>
    </source>
</evidence>
<proteinExistence type="predicted"/>
<dbReference type="EMBL" id="CP042191">
    <property type="protein sequence ID" value="QDS72241.1"/>
    <property type="molecule type" value="Genomic_DNA"/>
</dbReference>
<reference evidence="2 3" key="1">
    <citation type="submission" date="2019-07" db="EMBL/GenBank/DDBJ databases">
        <title>Finished genome of Venturia effusa.</title>
        <authorList>
            <person name="Young C.A."/>
            <person name="Cox M.P."/>
            <person name="Ganley A.R.D."/>
            <person name="David W.J."/>
        </authorList>
    </citation>
    <scope>NUCLEOTIDE SEQUENCE [LARGE SCALE GENOMIC DNA]</scope>
    <source>
        <strain evidence="3">albino</strain>
    </source>
</reference>
<evidence type="ECO:0000313" key="3">
    <source>
        <dbReference type="Proteomes" id="UP000316270"/>
    </source>
</evidence>
<sequence>MSPNTYHPAGTAMDDENEQSKDIRPRRGAVDYSAILGEDRRKRFNMVNRLRMRLIELDVRGDSIRDADILDEVRQVIREILREFVLEQLDKQKRGEGHWHEELASAGESNIKADKEKVEDHDEHIEDLQKQTEQAANKGKM</sequence>
<organism evidence="2 3">
    <name type="scientific">Venturia effusa</name>
    <dbReference type="NCBI Taxonomy" id="50376"/>
    <lineage>
        <taxon>Eukaryota</taxon>
        <taxon>Fungi</taxon>
        <taxon>Dikarya</taxon>
        <taxon>Ascomycota</taxon>
        <taxon>Pezizomycotina</taxon>
        <taxon>Dothideomycetes</taxon>
        <taxon>Pleosporomycetidae</taxon>
        <taxon>Venturiales</taxon>
        <taxon>Venturiaceae</taxon>
        <taxon>Venturia</taxon>
    </lineage>
</organism>
<keyword evidence="3" id="KW-1185">Reference proteome</keyword>
<dbReference type="AlphaFoldDB" id="A0A517L9C9"/>
<protein>
    <submittedName>
        <fullName evidence="2">Uncharacterized protein</fullName>
    </submittedName>
</protein>
<feature type="compositionally biased region" description="Basic and acidic residues" evidence="1">
    <location>
        <begin position="94"/>
        <end position="103"/>
    </location>
</feature>
<dbReference type="Proteomes" id="UP000316270">
    <property type="component" value="Chromosome 7"/>
</dbReference>
<feature type="compositionally biased region" description="Basic and acidic residues" evidence="1">
    <location>
        <begin position="111"/>
        <end position="130"/>
    </location>
</feature>
<accession>A0A517L9C9</accession>
<dbReference type="OrthoDB" id="529205at2759"/>
<gene>
    <name evidence="2" type="ORF">FKW77_005729</name>
</gene>